<dbReference type="Gene3D" id="1.10.510.10">
    <property type="entry name" value="Transferase(Phosphotransferase) domain 1"/>
    <property type="match status" value="1"/>
</dbReference>
<dbReference type="AlphaFoldDB" id="A0A6P8CT26"/>
<comment type="pathway">
    <text evidence="3">Protein modification; protein ubiquitination.</text>
</comment>
<dbReference type="PROSITE" id="PS51698">
    <property type="entry name" value="U_BOX"/>
    <property type="match status" value="1"/>
</dbReference>
<keyword evidence="7" id="KW-0418">Kinase</keyword>
<keyword evidence="6" id="KW-0547">Nucleotide-binding</keyword>
<dbReference type="InterPro" id="IPR013083">
    <property type="entry name" value="Znf_RING/FYVE/PHD"/>
</dbReference>
<evidence type="ECO:0000256" key="11">
    <source>
        <dbReference type="ARBA" id="ARBA00048679"/>
    </source>
</evidence>
<evidence type="ECO:0000259" key="15">
    <source>
        <dbReference type="PROSITE" id="PS51698"/>
    </source>
</evidence>
<dbReference type="CDD" id="cd01989">
    <property type="entry name" value="USP_STK_Ubox_N"/>
    <property type="match status" value="1"/>
</dbReference>
<comment type="catalytic activity">
    <reaction evidence="10">
        <text>L-threonyl-[protein] + ATP = O-phospho-L-threonyl-[protein] + ADP + H(+)</text>
        <dbReference type="Rhea" id="RHEA:46608"/>
        <dbReference type="Rhea" id="RHEA-COMP:11060"/>
        <dbReference type="Rhea" id="RHEA-COMP:11605"/>
        <dbReference type="ChEBI" id="CHEBI:15378"/>
        <dbReference type="ChEBI" id="CHEBI:30013"/>
        <dbReference type="ChEBI" id="CHEBI:30616"/>
        <dbReference type="ChEBI" id="CHEBI:61977"/>
        <dbReference type="ChEBI" id="CHEBI:456216"/>
        <dbReference type="EC" id="2.7.11.1"/>
    </reaction>
</comment>
<keyword evidence="5" id="KW-0808">Transferase</keyword>
<evidence type="ECO:0000256" key="7">
    <source>
        <dbReference type="ARBA" id="ARBA00022777"/>
    </source>
</evidence>
<keyword evidence="12" id="KW-0175">Coiled coil</keyword>
<keyword evidence="4" id="KW-0723">Serine/threonine-protein kinase</keyword>
<feature type="coiled-coil region" evidence="12">
    <location>
        <begin position="297"/>
        <end position="345"/>
    </location>
</feature>
<dbReference type="PROSITE" id="PS50011">
    <property type="entry name" value="PROTEIN_KINASE_DOM"/>
    <property type="match status" value="1"/>
</dbReference>
<dbReference type="Pfam" id="PF07714">
    <property type="entry name" value="PK_Tyr_Ser-Thr"/>
    <property type="match status" value="1"/>
</dbReference>
<proteinExistence type="predicted"/>
<name>A0A6P8CT26_PUNGR</name>
<dbReference type="FunFam" id="1.10.510.10:FF:001023">
    <property type="entry name" value="Os07g0541700 protein"/>
    <property type="match status" value="1"/>
</dbReference>
<dbReference type="OrthoDB" id="4062651at2759"/>
<dbReference type="SUPFAM" id="SSF56112">
    <property type="entry name" value="Protein kinase-like (PK-like)"/>
    <property type="match status" value="1"/>
</dbReference>
<evidence type="ECO:0000256" key="12">
    <source>
        <dbReference type="SAM" id="Coils"/>
    </source>
</evidence>
<evidence type="ECO:0000256" key="10">
    <source>
        <dbReference type="ARBA" id="ARBA00047899"/>
    </source>
</evidence>
<dbReference type="InterPro" id="IPR001245">
    <property type="entry name" value="Ser-Thr/Tyr_kinase_cat_dom"/>
</dbReference>
<evidence type="ECO:0000313" key="16">
    <source>
        <dbReference type="Proteomes" id="UP000515151"/>
    </source>
</evidence>
<keyword evidence="8" id="KW-0833">Ubl conjugation pathway</keyword>
<feature type="domain" description="Protein kinase" evidence="14">
    <location>
        <begin position="479"/>
        <end position="747"/>
    </location>
</feature>
<evidence type="ECO:0000256" key="8">
    <source>
        <dbReference type="ARBA" id="ARBA00022786"/>
    </source>
</evidence>
<evidence type="ECO:0000313" key="17">
    <source>
        <dbReference type="RefSeq" id="XP_031384546.1"/>
    </source>
</evidence>
<dbReference type="PANTHER" id="PTHR45647:SF43">
    <property type="entry name" value="OS10G0100500 PROTEIN"/>
    <property type="match status" value="1"/>
</dbReference>
<dbReference type="Proteomes" id="UP000515151">
    <property type="component" value="Chromosome 3"/>
</dbReference>
<dbReference type="InterPro" id="IPR000719">
    <property type="entry name" value="Prot_kinase_dom"/>
</dbReference>
<dbReference type="RefSeq" id="XP_031384546.1">
    <property type="nucleotide sequence ID" value="XM_031528686.1"/>
</dbReference>
<evidence type="ECO:0000256" key="9">
    <source>
        <dbReference type="ARBA" id="ARBA00022840"/>
    </source>
</evidence>
<evidence type="ECO:0000256" key="5">
    <source>
        <dbReference type="ARBA" id="ARBA00022679"/>
    </source>
</evidence>
<evidence type="ECO:0000256" key="6">
    <source>
        <dbReference type="ARBA" id="ARBA00022741"/>
    </source>
</evidence>
<dbReference type="Gene3D" id="3.30.200.20">
    <property type="entry name" value="Phosphorylase Kinase, domain 1"/>
    <property type="match status" value="1"/>
</dbReference>
<keyword evidence="16" id="KW-1185">Reference proteome</keyword>
<dbReference type="SUPFAM" id="SSF57850">
    <property type="entry name" value="RING/U-box"/>
    <property type="match status" value="1"/>
</dbReference>
<dbReference type="UniPathway" id="UPA00143"/>
<dbReference type="GO" id="GO:0004674">
    <property type="term" value="F:protein serine/threonine kinase activity"/>
    <property type="evidence" value="ECO:0007669"/>
    <property type="project" value="UniProtKB-KW"/>
</dbReference>
<dbReference type="SUPFAM" id="SSF52402">
    <property type="entry name" value="Adenine nucleotide alpha hydrolases-like"/>
    <property type="match status" value="1"/>
</dbReference>
<dbReference type="GO" id="GO:0005524">
    <property type="term" value="F:ATP binding"/>
    <property type="evidence" value="ECO:0007669"/>
    <property type="project" value="UniProtKB-KW"/>
</dbReference>
<dbReference type="GO" id="GO:0061630">
    <property type="term" value="F:ubiquitin protein ligase activity"/>
    <property type="evidence" value="ECO:0007669"/>
    <property type="project" value="UniProtKB-EC"/>
</dbReference>
<comment type="catalytic activity">
    <reaction evidence="11">
        <text>L-seryl-[protein] + ATP = O-phospho-L-seryl-[protein] + ADP + H(+)</text>
        <dbReference type="Rhea" id="RHEA:17989"/>
        <dbReference type="Rhea" id="RHEA-COMP:9863"/>
        <dbReference type="Rhea" id="RHEA-COMP:11604"/>
        <dbReference type="ChEBI" id="CHEBI:15378"/>
        <dbReference type="ChEBI" id="CHEBI:29999"/>
        <dbReference type="ChEBI" id="CHEBI:30616"/>
        <dbReference type="ChEBI" id="CHEBI:83421"/>
        <dbReference type="ChEBI" id="CHEBI:456216"/>
        <dbReference type="EC" id="2.7.11.1"/>
    </reaction>
</comment>
<reference evidence="16" key="1">
    <citation type="journal article" date="2020" name="Plant Biotechnol. J.">
        <title>The pomegranate (Punica granatum L.) draft genome dissects genetic divergence between soft- and hard-seeded cultivars.</title>
        <authorList>
            <person name="Luo X."/>
            <person name="Li H."/>
            <person name="Wu Z."/>
            <person name="Yao W."/>
            <person name="Zhao P."/>
            <person name="Cao D."/>
            <person name="Yu H."/>
            <person name="Li K."/>
            <person name="Poudel K."/>
            <person name="Zhao D."/>
            <person name="Zhang F."/>
            <person name="Xia X."/>
            <person name="Chen L."/>
            <person name="Wang Q."/>
            <person name="Jing D."/>
            <person name="Cao S."/>
        </authorList>
    </citation>
    <scope>NUCLEOTIDE SEQUENCE [LARGE SCALE GENOMIC DNA]</scope>
    <source>
        <strain evidence="16">cv. Tunisia</strain>
    </source>
</reference>
<dbReference type="SMART" id="SM00504">
    <property type="entry name" value="Ubox"/>
    <property type="match status" value="1"/>
</dbReference>
<dbReference type="InterPro" id="IPR003613">
    <property type="entry name" value="Ubox_domain"/>
</dbReference>
<organism evidence="16 17">
    <name type="scientific">Punica granatum</name>
    <name type="common">Pomegranate</name>
    <dbReference type="NCBI Taxonomy" id="22663"/>
    <lineage>
        <taxon>Eukaryota</taxon>
        <taxon>Viridiplantae</taxon>
        <taxon>Streptophyta</taxon>
        <taxon>Embryophyta</taxon>
        <taxon>Tracheophyta</taxon>
        <taxon>Spermatophyta</taxon>
        <taxon>Magnoliopsida</taxon>
        <taxon>eudicotyledons</taxon>
        <taxon>Gunneridae</taxon>
        <taxon>Pentapetalae</taxon>
        <taxon>rosids</taxon>
        <taxon>malvids</taxon>
        <taxon>Myrtales</taxon>
        <taxon>Lythraceae</taxon>
        <taxon>Punica</taxon>
    </lineage>
</organism>
<evidence type="ECO:0000256" key="13">
    <source>
        <dbReference type="SAM" id="MobiDB-lite"/>
    </source>
</evidence>
<dbReference type="InterPro" id="IPR014729">
    <property type="entry name" value="Rossmann-like_a/b/a_fold"/>
</dbReference>
<comment type="catalytic activity">
    <reaction evidence="1">
        <text>S-ubiquitinyl-[E2 ubiquitin-conjugating enzyme]-L-cysteine + [acceptor protein]-L-lysine = [E2 ubiquitin-conjugating enzyme]-L-cysteine + N(6)-ubiquitinyl-[acceptor protein]-L-lysine.</text>
        <dbReference type="EC" id="2.3.2.27"/>
    </reaction>
</comment>
<protein>
    <submittedName>
        <fullName evidence="17">U-box domain-containing protein 33-like</fullName>
    </submittedName>
</protein>
<dbReference type="CDD" id="cd16655">
    <property type="entry name" value="RING-Ubox_WDSUB1-like"/>
    <property type="match status" value="1"/>
</dbReference>
<dbReference type="GO" id="GO:0016567">
    <property type="term" value="P:protein ubiquitination"/>
    <property type="evidence" value="ECO:0007669"/>
    <property type="project" value="UniProtKB-UniPathway"/>
</dbReference>
<dbReference type="InterPro" id="IPR011009">
    <property type="entry name" value="Kinase-like_dom_sf"/>
</dbReference>
<feature type="domain" description="U-box" evidence="15">
    <location>
        <begin position="752"/>
        <end position="823"/>
    </location>
</feature>
<dbReference type="Gene3D" id="3.30.40.10">
    <property type="entry name" value="Zinc/RING finger domain, C3HC4 (zinc finger)"/>
    <property type="match status" value="1"/>
</dbReference>
<evidence type="ECO:0000256" key="2">
    <source>
        <dbReference type="ARBA" id="ARBA00003861"/>
    </source>
</evidence>
<dbReference type="Pfam" id="PF04564">
    <property type="entry name" value="U-box"/>
    <property type="match status" value="1"/>
</dbReference>
<evidence type="ECO:0000256" key="1">
    <source>
        <dbReference type="ARBA" id="ARBA00000900"/>
    </source>
</evidence>
<dbReference type="Gene3D" id="3.40.50.620">
    <property type="entry name" value="HUPs"/>
    <property type="match status" value="1"/>
</dbReference>
<feature type="region of interest" description="Disordered" evidence="13">
    <location>
        <begin position="1"/>
        <end position="27"/>
    </location>
</feature>
<sequence>MELLKPFHPHLNPAGGDPLPRFSSPDSFSREVDRAAGFHEVPGGMEKVYVAVGRSVDKAVALIHWSSERFSGREICLVHVHQPSPLIPTLLGKLPAIQANPEVVSAYRRQEREQMKKLLHNYLIKCRAFKAKVSFITIEADQVQKGIVDMVNKYGIRRLVIGAVPENCMSIKKSSSKANYAAKNAPPFCEILFVYKGKHIWTRDALEEPVALAAPSNTEPEISPEFVQHNPTDIRRTSIESWLQRESVYSDMAVPATANICLPNYNQILFSTTNSSTCSSSSAERRVSSDSDLRIDEENLNSRLREALLQAEASRNEAFQELMKRRKLESEAVEVIEKVKALETAYLTESKTRKEAEDALRDTLQGQEKFLEEREEVGRELQRTMRNVALLDTRAQEANQRREEAVRELQVIQASIATLQLEKQRIRRQKMEAVHWLDRWRSRGQSRAVRCNGFVGLHEDFPELAEFSLSEVQSATCNLSESFKLGQSGFGCVYKGELLGRTVAIKLLHPHNMQGQFEFQQEVQVLGKLQHPHLVTLLGACSEAWSLVYEYQPNGSLQDQLFRKSKSSPLPWKDRVRIIAEISSGLCYLHSSKPEKIVHGALKPENILLDSELKCKICDFGICRLVTEETLHYPSFRRVTEPKNAFPYTDPEFYRTGILTPKCDVYALGLIILQLLTGRPPNGLIAEVRRAVSIGKLDTLLDSSAGEWPMKAVKILAELSLQCCELQSRNRPEVIPTLVKELEQLYISEERPVPSFFLCPIFQEIMHDPQIAADGFTYEGEAIRGWLENGRETSPMTNLNLEHLHLTPNHALRQAIQDWLCRP</sequence>
<reference evidence="17" key="2">
    <citation type="submission" date="2025-08" db="UniProtKB">
        <authorList>
            <consortium name="RefSeq"/>
        </authorList>
    </citation>
    <scope>IDENTIFICATION</scope>
    <source>
        <tissue evidence="17">Leaf</tissue>
    </source>
</reference>
<dbReference type="InterPro" id="IPR051348">
    <property type="entry name" value="U-box_ubiquitin_ligases"/>
</dbReference>
<gene>
    <name evidence="17" type="primary">LOC116198520</name>
</gene>
<evidence type="ECO:0000259" key="14">
    <source>
        <dbReference type="PROSITE" id="PS50011"/>
    </source>
</evidence>
<evidence type="ECO:0000256" key="4">
    <source>
        <dbReference type="ARBA" id="ARBA00022527"/>
    </source>
</evidence>
<accession>A0A6P8CT26</accession>
<comment type="function">
    <text evidence="2">Functions as an E3 ubiquitin ligase.</text>
</comment>
<feature type="coiled-coil region" evidence="12">
    <location>
        <begin position="381"/>
        <end position="429"/>
    </location>
</feature>
<keyword evidence="9" id="KW-0067">ATP-binding</keyword>
<dbReference type="GeneID" id="116198520"/>
<evidence type="ECO:0000256" key="3">
    <source>
        <dbReference type="ARBA" id="ARBA00004906"/>
    </source>
</evidence>
<dbReference type="PANTHER" id="PTHR45647">
    <property type="entry name" value="OS02G0152300 PROTEIN"/>
    <property type="match status" value="1"/>
</dbReference>